<proteinExistence type="predicted"/>
<sequence length="254" mass="28123">MLRRPGAAWLGCGRTPADDQSRPFPLISMQEAESSRIPQLSLHLKSITFALRHPPGASTISQVDATLFRSDLNDRFWILLMQQSPSLIKYLASYSWLESDVPTIHLSACEKPRCASLALCPAHSPPRIPLSTYGGKRRRGSGTGTISENCSASSMAVQADSVQIQVDIVDGKRALFTSTFKALNRATGHQCFRSITSIQRQRDTTLYRALSCAPYNFLHVDVRQPRAHAQLSSAQLSDIIADLKESRTMARLLR</sequence>
<evidence type="ECO:0000313" key="2">
    <source>
        <dbReference type="Proteomes" id="UP000481861"/>
    </source>
</evidence>
<keyword evidence="2" id="KW-1185">Reference proteome</keyword>
<comment type="caution">
    <text evidence="1">The sequence shown here is derived from an EMBL/GenBank/DDBJ whole genome shotgun (WGS) entry which is preliminary data.</text>
</comment>
<protein>
    <submittedName>
        <fullName evidence="1">Uncharacterized protein</fullName>
    </submittedName>
</protein>
<dbReference type="EMBL" id="JAADJZ010000012">
    <property type="protein sequence ID" value="KAF2871034.1"/>
    <property type="molecule type" value="Genomic_DNA"/>
</dbReference>
<dbReference type="Proteomes" id="UP000481861">
    <property type="component" value="Unassembled WGS sequence"/>
</dbReference>
<accession>A0A7C8I522</accession>
<dbReference type="AlphaFoldDB" id="A0A7C8I522"/>
<name>A0A7C8I522_9PLEO</name>
<reference evidence="1 2" key="1">
    <citation type="submission" date="2020-01" db="EMBL/GenBank/DDBJ databases">
        <authorList>
            <consortium name="DOE Joint Genome Institute"/>
            <person name="Haridas S."/>
            <person name="Albert R."/>
            <person name="Binder M."/>
            <person name="Bloem J."/>
            <person name="Labutti K."/>
            <person name="Salamov A."/>
            <person name="Andreopoulos B."/>
            <person name="Baker S.E."/>
            <person name="Barry K."/>
            <person name="Bills G."/>
            <person name="Bluhm B.H."/>
            <person name="Cannon C."/>
            <person name="Castanera R."/>
            <person name="Culley D.E."/>
            <person name="Daum C."/>
            <person name="Ezra D."/>
            <person name="Gonzalez J.B."/>
            <person name="Henrissat B."/>
            <person name="Kuo A."/>
            <person name="Liang C."/>
            <person name="Lipzen A."/>
            <person name="Lutzoni F."/>
            <person name="Magnuson J."/>
            <person name="Mondo S."/>
            <person name="Nolan M."/>
            <person name="Ohm R."/>
            <person name="Pangilinan J."/>
            <person name="Park H.-J.H."/>
            <person name="Ramirez L."/>
            <person name="Alfaro M."/>
            <person name="Sun H."/>
            <person name="Tritt A."/>
            <person name="Yoshinaga Y."/>
            <person name="Zwiers L.-H.L."/>
            <person name="Turgeon B.G."/>
            <person name="Goodwin S.B."/>
            <person name="Spatafora J.W."/>
            <person name="Crous P.W."/>
            <person name="Grigoriev I.V."/>
        </authorList>
    </citation>
    <scope>NUCLEOTIDE SEQUENCE [LARGE SCALE GENOMIC DNA]</scope>
    <source>
        <strain evidence="1 2">CBS 611.86</strain>
    </source>
</reference>
<gene>
    <name evidence="1" type="ORF">BDV95DRAFT_637465</name>
</gene>
<organism evidence="1 2">
    <name type="scientific">Massariosphaeria phaeospora</name>
    <dbReference type="NCBI Taxonomy" id="100035"/>
    <lineage>
        <taxon>Eukaryota</taxon>
        <taxon>Fungi</taxon>
        <taxon>Dikarya</taxon>
        <taxon>Ascomycota</taxon>
        <taxon>Pezizomycotina</taxon>
        <taxon>Dothideomycetes</taxon>
        <taxon>Pleosporomycetidae</taxon>
        <taxon>Pleosporales</taxon>
        <taxon>Pleosporales incertae sedis</taxon>
        <taxon>Massariosphaeria</taxon>
    </lineage>
</organism>
<evidence type="ECO:0000313" key="1">
    <source>
        <dbReference type="EMBL" id="KAF2871034.1"/>
    </source>
</evidence>